<reference evidence="3" key="1">
    <citation type="submission" date="2025-08" db="UniProtKB">
        <authorList>
            <consortium name="Ensembl"/>
        </authorList>
    </citation>
    <scope>IDENTIFICATION</scope>
</reference>
<sequence>FTQRGPRSGSNPATFLLGGNGYYTDHFNHIMYTQQFILTYVLRQFYFVNQSLNWTEAQTYCRQKYTDLVTIRNSEETNQLMNTLSSAGHSSEVWIGLFSEIDWRWSDGFTGSGAEYRNWRSESNEPNFISGKDLCVITSISGLWFDVKCSEKRQFICYKDVE</sequence>
<evidence type="ECO:0000256" key="1">
    <source>
        <dbReference type="ARBA" id="ARBA00023157"/>
    </source>
</evidence>
<dbReference type="Gene3D" id="3.10.100.10">
    <property type="entry name" value="Mannose-Binding Protein A, subunit A"/>
    <property type="match status" value="1"/>
</dbReference>
<proteinExistence type="predicted"/>
<dbReference type="PANTHER" id="PTHR45784">
    <property type="entry name" value="C-TYPE LECTIN DOMAIN FAMILY 20 MEMBER A-RELATED"/>
    <property type="match status" value="1"/>
</dbReference>
<keyword evidence="1" id="KW-1015">Disulfide bond</keyword>
<feature type="domain" description="C-type lectin" evidence="2">
    <location>
        <begin position="40"/>
        <end position="158"/>
    </location>
</feature>
<reference evidence="3" key="2">
    <citation type="submission" date="2025-09" db="UniProtKB">
        <authorList>
            <consortium name="Ensembl"/>
        </authorList>
    </citation>
    <scope>IDENTIFICATION</scope>
</reference>
<evidence type="ECO:0000313" key="3">
    <source>
        <dbReference type="Ensembl" id="ENSKMAP00000023031.1"/>
    </source>
</evidence>
<dbReference type="SMART" id="SM00034">
    <property type="entry name" value="CLECT"/>
    <property type="match status" value="1"/>
</dbReference>
<dbReference type="InterPro" id="IPR016186">
    <property type="entry name" value="C-type_lectin-like/link_sf"/>
</dbReference>
<dbReference type="Proteomes" id="UP000264800">
    <property type="component" value="Unplaced"/>
</dbReference>
<dbReference type="InterPro" id="IPR016187">
    <property type="entry name" value="CTDL_fold"/>
</dbReference>
<dbReference type="GeneTree" id="ENSGT00940000163911"/>
<dbReference type="Pfam" id="PF00059">
    <property type="entry name" value="Lectin_C"/>
    <property type="match status" value="1"/>
</dbReference>
<dbReference type="PANTHER" id="PTHR45784:SF3">
    <property type="entry name" value="C-TYPE LECTIN DOMAIN FAMILY 4 MEMBER K-LIKE-RELATED"/>
    <property type="match status" value="1"/>
</dbReference>
<dbReference type="SUPFAM" id="SSF56436">
    <property type="entry name" value="C-type lectin-like"/>
    <property type="match status" value="1"/>
</dbReference>
<dbReference type="PROSITE" id="PS00615">
    <property type="entry name" value="C_TYPE_LECTIN_1"/>
    <property type="match status" value="1"/>
</dbReference>
<evidence type="ECO:0000313" key="4">
    <source>
        <dbReference type="Proteomes" id="UP000264800"/>
    </source>
</evidence>
<dbReference type="Ensembl" id="ENSKMAT00000023326.1">
    <property type="protein sequence ID" value="ENSKMAP00000023031.1"/>
    <property type="gene ID" value="ENSKMAG00000017085.1"/>
</dbReference>
<dbReference type="InterPro" id="IPR001304">
    <property type="entry name" value="C-type_lectin-like"/>
</dbReference>
<organism evidence="3 4">
    <name type="scientific">Kryptolebias marmoratus</name>
    <name type="common">Mangrove killifish</name>
    <name type="synonym">Rivulus marmoratus</name>
    <dbReference type="NCBI Taxonomy" id="37003"/>
    <lineage>
        <taxon>Eukaryota</taxon>
        <taxon>Metazoa</taxon>
        <taxon>Chordata</taxon>
        <taxon>Craniata</taxon>
        <taxon>Vertebrata</taxon>
        <taxon>Euteleostomi</taxon>
        <taxon>Actinopterygii</taxon>
        <taxon>Neopterygii</taxon>
        <taxon>Teleostei</taxon>
        <taxon>Neoteleostei</taxon>
        <taxon>Acanthomorphata</taxon>
        <taxon>Ovalentaria</taxon>
        <taxon>Atherinomorphae</taxon>
        <taxon>Cyprinodontiformes</taxon>
        <taxon>Rivulidae</taxon>
        <taxon>Kryptolebias</taxon>
    </lineage>
</organism>
<dbReference type="AlphaFoldDB" id="A0A3Q3B2B4"/>
<evidence type="ECO:0000259" key="2">
    <source>
        <dbReference type="PROSITE" id="PS50041"/>
    </source>
</evidence>
<dbReference type="PROSITE" id="PS50041">
    <property type="entry name" value="C_TYPE_LECTIN_2"/>
    <property type="match status" value="1"/>
</dbReference>
<dbReference type="CDD" id="cd03602">
    <property type="entry name" value="CLECT_1"/>
    <property type="match status" value="1"/>
</dbReference>
<accession>A0A3Q3B2B4</accession>
<protein>
    <recommendedName>
        <fullName evidence="2">C-type lectin domain-containing protein</fullName>
    </recommendedName>
</protein>
<dbReference type="OMA" id="WIHESCV"/>
<keyword evidence="4" id="KW-1185">Reference proteome</keyword>
<name>A0A3Q3B2B4_KRYMA</name>
<dbReference type="InterPro" id="IPR018378">
    <property type="entry name" value="C-type_lectin_CS"/>
</dbReference>